<evidence type="ECO:0000313" key="3">
    <source>
        <dbReference type="Proteomes" id="UP000503011"/>
    </source>
</evidence>
<name>A0A6F8YHW6_9ACTN</name>
<evidence type="ECO:0000256" key="1">
    <source>
        <dbReference type="SAM" id="Phobius"/>
    </source>
</evidence>
<sequence length="106" mass="11577">MGGSNTRVRVGRLVLMLIVGTLALLCTGGAGVAFVAYRDATEPDRSSPDVAVSNYLRALLVERNDVRVDLYTCSNDAALGAIRAFREEIEAREKQHSIRIVVSWGR</sequence>
<accession>A0A6F8YHW6</accession>
<dbReference type="AlphaFoldDB" id="A0A6F8YHW6"/>
<keyword evidence="1" id="KW-0812">Transmembrane</keyword>
<gene>
    <name evidence="2" type="ORF">Psuf_029700</name>
</gene>
<reference evidence="2 3" key="2">
    <citation type="submission" date="2020-03" db="EMBL/GenBank/DDBJ databases">
        <authorList>
            <person name="Ichikawa N."/>
            <person name="Kimura A."/>
            <person name="Kitahashi Y."/>
            <person name="Uohara A."/>
        </authorList>
    </citation>
    <scope>NUCLEOTIDE SEQUENCE [LARGE SCALE GENOMIC DNA]</scope>
    <source>
        <strain evidence="2 3">NBRC 105367</strain>
    </source>
</reference>
<feature type="transmembrane region" description="Helical" evidence="1">
    <location>
        <begin position="12"/>
        <end position="37"/>
    </location>
</feature>
<keyword evidence="1" id="KW-0472">Membrane</keyword>
<dbReference type="KEGG" id="psuu:Psuf_029700"/>
<keyword evidence="1" id="KW-1133">Transmembrane helix</keyword>
<dbReference type="EMBL" id="AP022871">
    <property type="protein sequence ID" value="BCB85657.1"/>
    <property type="molecule type" value="Genomic_DNA"/>
</dbReference>
<keyword evidence="3" id="KW-1185">Reference proteome</keyword>
<reference evidence="2 3" key="1">
    <citation type="submission" date="2020-03" db="EMBL/GenBank/DDBJ databases">
        <title>Whole genome shotgun sequence of Phytohabitans suffuscus NBRC 105367.</title>
        <authorList>
            <person name="Komaki H."/>
            <person name="Tamura T."/>
        </authorList>
    </citation>
    <scope>NUCLEOTIDE SEQUENCE [LARGE SCALE GENOMIC DNA]</scope>
    <source>
        <strain evidence="2 3">NBRC 105367</strain>
    </source>
</reference>
<organism evidence="2 3">
    <name type="scientific">Phytohabitans suffuscus</name>
    <dbReference type="NCBI Taxonomy" id="624315"/>
    <lineage>
        <taxon>Bacteria</taxon>
        <taxon>Bacillati</taxon>
        <taxon>Actinomycetota</taxon>
        <taxon>Actinomycetes</taxon>
        <taxon>Micromonosporales</taxon>
        <taxon>Micromonosporaceae</taxon>
    </lineage>
</organism>
<proteinExistence type="predicted"/>
<protein>
    <submittedName>
        <fullName evidence="2">Uncharacterized protein</fullName>
    </submittedName>
</protein>
<dbReference type="Proteomes" id="UP000503011">
    <property type="component" value="Chromosome"/>
</dbReference>
<evidence type="ECO:0000313" key="2">
    <source>
        <dbReference type="EMBL" id="BCB85657.1"/>
    </source>
</evidence>